<organism evidence="2 3">
    <name type="scientific">Methanogenium marinum</name>
    <dbReference type="NCBI Taxonomy" id="348610"/>
    <lineage>
        <taxon>Archaea</taxon>
        <taxon>Methanobacteriati</taxon>
        <taxon>Methanobacteriota</taxon>
        <taxon>Stenosarchaea group</taxon>
        <taxon>Methanomicrobia</taxon>
        <taxon>Methanomicrobiales</taxon>
        <taxon>Methanomicrobiaceae</taxon>
        <taxon>Methanogenium</taxon>
    </lineage>
</organism>
<evidence type="ECO:0000259" key="1">
    <source>
        <dbReference type="Pfam" id="PF15919"/>
    </source>
</evidence>
<dbReference type="Pfam" id="PF15919">
    <property type="entry name" value="HicB_lk_antitox"/>
    <property type="match status" value="1"/>
</dbReference>
<dbReference type="RefSeq" id="WP_274924828.1">
    <property type="nucleotide sequence ID" value="NZ_JAKELO010000002.1"/>
</dbReference>
<evidence type="ECO:0000313" key="2">
    <source>
        <dbReference type="EMBL" id="MDE4908193.1"/>
    </source>
</evidence>
<feature type="domain" description="HicB-like antitoxin of toxin-antitoxin system" evidence="1">
    <location>
        <begin position="4"/>
        <end position="75"/>
    </location>
</feature>
<protein>
    <submittedName>
        <fullName evidence="2">Type II toxin-antitoxin system HicB family antitoxin</fullName>
    </submittedName>
</protein>
<dbReference type="PANTHER" id="PTHR34504">
    <property type="entry name" value="ANTITOXIN HICB"/>
    <property type="match status" value="1"/>
</dbReference>
<gene>
    <name evidence="2" type="ORF">L0665_06170</name>
</gene>
<dbReference type="InterPro" id="IPR035069">
    <property type="entry name" value="TTHA1013/TTHA0281-like"/>
</dbReference>
<dbReference type="PANTHER" id="PTHR34504:SF2">
    <property type="entry name" value="UPF0150 PROTEIN SSL0259"/>
    <property type="match status" value="1"/>
</dbReference>
<sequence>MTQFSVIIEKDEDGYYAHVPALQGCYAQGDTYEESLENIEDATKLYVEDLTASGQNIQKSSQIILTKIEIPDFSSSTAMPHE</sequence>
<keyword evidence="3" id="KW-1185">Reference proteome</keyword>
<dbReference type="SUPFAM" id="SSF143100">
    <property type="entry name" value="TTHA1013/TTHA0281-like"/>
    <property type="match status" value="1"/>
</dbReference>
<accession>A0A9Q4KPI9</accession>
<dbReference type="InterPro" id="IPR051404">
    <property type="entry name" value="TA_system_antitoxin"/>
</dbReference>
<dbReference type="EMBL" id="JAKELO010000002">
    <property type="protein sequence ID" value="MDE4908193.1"/>
    <property type="molecule type" value="Genomic_DNA"/>
</dbReference>
<dbReference type="AlphaFoldDB" id="A0A9Q4KPI9"/>
<dbReference type="Proteomes" id="UP001143747">
    <property type="component" value="Unassembled WGS sequence"/>
</dbReference>
<dbReference type="InterPro" id="IPR031807">
    <property type="entry name" value="HicB-like"/>
</dbReference>
<evidence type="ECO:0000313" key="3">
    <source>
        <dbReference type="Proteomes" id="UP001143747"/>
    </source>
</evidence>
<proteinExistence type="predicted"/>
<comment type="caution">
    <text evidence="2">The sequence shown here is derived from an EMBL/GenBank/DDBJ whole genome shotgun (WGS) entry which is preliminary data.</text>
</comment>
<reference evidence="2" key="1">
    <citation type="submission" date="2022-01" db="EMBL/GenBank/DDBJ databases">
        <title>Draft genome of Methanogenium marinum DSM 15558.</title>
        <authorList>
            <person name="Chen S.-C."/>
            <person name="You Y.-T."/>
        </authorList>
    </citation>
    <scope>NUCLEOTIDE SEQUENCE</scope>
    <source>
        <strain evidence="2">DSM 15558</strain>
    </source>
</reference>
<dbReference type="Gene3D" id="3.30.160.250">
    <property type="match status" value="1"/>
</dbReference>
<name>A0A9Q4KPI9_9EURY</name>